<comment type="caution">
    <text evidence="2">The sequence shown here is derived from an EMBL/GenBank/DDBJ whole genome shotgun (WGS) entry which is preliminary data.</text>
</comment>
<dbReference type="RefSeq" id="WP_060411855.1">
    <property type="nucleotide sequence ID" value="NZ_ODAL01000009.1"/>
</dbReference>
<protein>
    <recommendedName>
        <fullName evidence="1">DUF4935 domain-containing protein</fullName>
    </recommendedName>
</protein>
<feature type="domain" description="DUF4935" evidence="1">
    <location>
        <begin position="4"/>
        <end position="165"/>
    </location>
</feature>
<dbReference type="Proteomes" id="UP000237580">
    <property type="component" value="Unassembled WGS sequence"/>
</dbReference>
<organism evidence="2 3">
    <name type="scientific">Pseudomonas syringae pv. persicae</name>
    <dbReference type="NCBI Taxonomy" id="237306"/>
    <lineage>
        <taxon>Bacteria</taxon>
        <taxon>Pseudomonadati</taxon>
        <taxon>Pseudomonadota</taxon>
        <taxon>Gammaproteobacteria</taxon>
        <taxon>Pseudomonadales</taxon>
        <taxon>Pseudomonadaceae</taxon>
        <taxon>Pseudomonas</taxon>
    </lineage>
</organism>
<accession>A0AB38E8D9</accession>
<dbReference type="InterPro" id="IPR032557">
    <property type="entry name" value="DUF4935"/>
</dbReference>
<evidence type="ECO:0000259" key="1">
    <source>
        <dbReference type="Pfam" id="PF16289"/>
    </source>
</evidence>
<dbReference type="Pfam" id="PF16289">
    <property type="entry name" value="PIN_12"/>
    <property type="match status" value="1"/>
</dbReference>
<sequence length="389" mass="44179">MIHIVLDTNILHQEGLESRNMQLLSKLSNSDELTIYVPEIVKREFISKRTMESQEKFTEAKNALLEISKKLLKDDPLRENLSELDKNLTSMTDSVSAALRAQFDNWAKEAKTVELKSDPAALDSIIDSYFSGTGAFRKAKNREDFPDAFVNQCIETLAKQHDTIYIAIKDTAFKKHLETIPNITLSDSLKDFFQREELQAINTKIDGLIKNVEELKGYLAGEIFTDRLTEHLTFEDEPLKDIYVEEQQIDGINNLDIDSFGASINYAQPNNVKDIKYSNPTYIDEGHYSLDIEITTIASIHYCASYMDLMQLSNQRMKHIDNSSMNGDGICDLAENFLVSLQGTIEIYFDGGWSAQELDTHSAYLNTDKSKIRTTLYIESGAILKHAQN</sequence>
<dbReference type="EMBL" id="ODAM01000006">
    <property type="protein sequence ID" value="SOQ05193.1"/>
    <property type="molecule type" value="Genomic_DNA"/>
</dbReference>
<dbReference type="AlphaFoldDB" id="A0AB38E8D9"/>
<name>A0AB38E8D9_9PSED</name>
<evidence type="ECO:0000313" key="3">
    <source>
        <dbReference type="Proteomes" id="UP000237580"/>
    </source>
</evidence>
<evidence type="ECO:0000313" key="2">
    <source>
        <dbReference type="EMBL" id="SOQ05193.1"/>
    </source>
</evidence>
<proteinExistence type="predicted"/>
<reference evidence="2 3" key="1">
    <citation type="submission" date="2017-11" db="EMBL/GenBank/DDBJ databases">
        <authorList>
            <person name="Blom J."/>
        </authorList>
    </citation>
    <scope>NUCLEOTIDE SEQUENCE [LARGE SCALE GENOMIC DNA]</scope>
    <source>
        <strain evidence="2">NCPPB 2254</strain>
    </source>
</reference>
<gene>
    <name evidence="2" type="ORF">NCPPB2254_00254</name>
</gene>